<dbReference type="CDD" id="cd05123">
    <property type="entry name" value="STKc_AGC"/>
    <property type="match status" value="1"/>
</dbReference>
<feature type="binding site" evidence="8">
    <location>
        <position position="348"/>
    </location>
    <ligand>
        <name>ATP</name>
        <dbReference type="ChEBI" id="CHEBI:30616"/>
    </ligand>
</feature>
<evidence type="ECO:0000256" key="5">
    <source>
        <dbReference type="ARBA" id="ARBA00022777"/>
    </source>
</evidence>
<dbReference type="EMBL" id="CAJJDN010000058">
    <property type="protein sequence ID" value="CAD8092113.1"/>
    <property type="molecule type" value="Genomic_DNA"/>
</dbReference>
<dbReference type="OrthoDB" id="286355at2759"/>
<evidence type="ECO:0000256" key="6">
    <source>
        <dbReference type="ARBA" id="ARBA00022840"/>
    </source>
</evidence>
<evidence type="ECO:0000256" key="2">
    <source>
        <dbReference type="ARBA" id="ARBA00022553"/>
    </source>
</evidence>
<keyword evidence="6 8" id="KW-0067">ATP-binding</keyword>
<keyword evidence="2" id="KW-0597">Phosphoprotein</keyword>
<keyword evidence="5" id="KW-0418">Kinase</keyword>
<keyword evidence="4 8" id="KW-0547">Nucleotide-binding</keyword>
<dbReference type="PANTHER" id="PTHR24351">
    <property type="entry name" value="RIBOSOMAL PROTEIN S6 KINASE"/>
    <property type="match status" value="1"/>
</dbReference>
<accession>A0A8S1NR70</accession>
<dbReference type="InterPro" id="IPR017441">
    <property type="entry name" value="Protein_kinase_ATP_BS"/>
</dbReference>
<keyword evidence="1" id="KW-0723">Serine/threonine-protein kinase</keyword>
<evidence type="ECO:0000256" key="8">
    <source>
        <dbReference type="PROSITE-ProRule" id="PRU10141"/>
    </source>
</evidence>
<comment type="caution">
    <text evidence="10">The sequence shown here is derived from an EMBL/GenBank/DDBJ whole genome shotgun (WGS) entry which is preliminary data.</text>
</comment>
<dbReference type="Pfam" id="PF00023">
    <property type="entry name" value="Ank"/>
    <property type="match status" value="1"/>
</dbReference>
<protein>
    <recommendedName>
        <fullName evidence="9">Protein kinase domain-containing protein</fullName>
    </recommendedName>
</protein>
<sequence>MDEQQWKSSHYHTNTAPVHLYQNISQNDAAFLIKDQDTGNVYDIRNTEKIPANREYMSKLKKRHQSAWQGWWQQKKENNLCLLKYVKSNNIKEVEKLLDITSKDLKPEINTRDENGMIPLHYSCMNQNYELTLLLLKNEADCDLTNSQGQTALIICAQKGCEYILALLLTIGADINHIDNLQNTPLHYACYFQHKRVAEILLARPSIMINIRNLDSKTPYDLVQHCHDLKILFDKHLKMKQDSFNQCQRVRIFEESSERVITSPNSKQQTNAYQILSRCQSPQKFENMNSHSNKSTTYIHPAQDYNEVIGPSSIRIILQIGKGSFGDVYLVEKRITSRPNQGPKLAMKVLPKNKFLGQNLLRYALTERNILSYLNHPFIVKLRYAFQTNTHLCLLMDFCPGGDLSKLIQRQQRLPEQQAKLYFAEILTALEHLHQNDIIYRDLKPENVVIDQYGHAMLTDFGLSKEGIHDNYGAKSFCGSMAYLAPEMLKRVGHGRAVDWYHMGILLYEMITGRPPYFSANRDEMINNIEQNNIQFPESITKECKSIIQQLLIKNPMQRLGASSRDADEIKDHPFLKLINWKDLLNKKYKPPIPVINEEILNQKFDIPFDFILSADKSSAINYINGWSFVNNDFTQF</sequence>
<feature type="repeat" description="ANK" evidence="7">
    <location>
        <begin position="115"/>
        <end position="147"/>
    </location>
</feature>
<evidence type="ECO:0000313" key="10">
    <source>
        <dbReference type="EMBL" id="CAD8092113.1"/>
    </source>
</evidence>
<dbReference type="InterPro" id="IPR000719">
    <property type="entry name" value="Prot_kinase_dom"/>
</dbReference>
<dbReference type="SMART" id="SM00248">
    <property type="entry name" value="ANK"/>
    <property type="match status" value="4"/>
</dbReference>
<dbReference type="GO" id="GO:0005524">
    <property type="term" value="F:ATP binding"/>
    <property type="evidence" value="ECO:0007669"/>
    <property type="project" value="UniProtKB-UniRule"/>
</dbReference>
<gene>
    <name evidence="10" type="ORF">PSON_ATCC_30995.1.T0580233</name>
</gene>
<dbReference type="Proteomes" id="UP000692954">
    <property type="component" value="Unassembled WGS sequence"/>
</dbReference>
<keyword evidence="11" id="KW-1185">Reference proteome</keyword>
<dbReference type="PROSITE" id="PS00107">
    <property type="entry name" value="PROTEIN_KINASE_ATP"/>
    <property type="match status" value="1"/>
</dbReference>
<dbReference type="InterPro" id="IPR008271">
    <property type="entry name" value="Ser/Thr_kinase_AS"/>
</dbReference>
<dbReference type="PROSITE" id="PS00108">
    <property type="entry name" value="PROTEIN_KINASE_ST"/>
    <property type="match status" value="1"/>
</dbReference>
<evidence type="ECO:0000256" key="3">
    <source>
        <dbReference type="ARBA" id="ARBA00022679"/>
    </source>
</evidence>
<evidence type="ECO:0000259" key="9">
    <source>
        <dbReference type="PROSITE" id="PS50011"/>
    </source>
</evidence>
<proteinExistence type="predicted"/>
<dbReference type="PROSITE" id="PS50088">
    <property type="entry name" value="ANK_REPEAT"/>
    <property type="match status" value="2"/>
</dbReference>
<organism evidence="10 11">
    <name type="scientific">Paramecium sonneborni</name>
    <dbReference type="NCBI Taxonomy" id="65129"/>
    <lineage>
        <taxon>Eukaryota</taxon>
        <taxon>Sar</taxon>
        <taxon>Alveolata</taxon>
        <taxon>Ciliophora</taxon>
        <taxon>Intramacronucleata</taxon>
        <taxon>Oligohymenophorea</taxon>
        <taxon>Peniculida</taxon>
        <taxon>Parameciidae</taxon>
        <taxon>Paramecium</taxon>
    </lineage>
</organism>
<dbReference type="PROSITE" id="PS50011">
    <property type="entry name" value="PROTEIN_KINASE_DOM"/>
    <property type="match status" value="1"/>
</dbReference>
<name>A0A8S1NR70_9CILI</name>
<dbReference type="Pfam" id="PF00069">
    <property type="entry name" value="Pkinase"/>
    <property type="match status" value="1"/>
</dbReference>
<dbReference type="InterPro" id="IPR045270">
    <property type="entry name" value="STKc_AGC"/>
</dbReference>
<feature type="repeat" description="ANK" evidence="7">
    <location>
        <begin position="148"/>
        <end position="180"/>
    </location>
</feature>
<keyword evidence="7" id="KW-0040">ANK repeat</keyword>
<dbReference type="FunFam" id="1.10.510.10:FF:000210">
    <property type="entry name" value="Non-specific serine/threonine protein kinase"/>
    <property type="match status" value="1"/>
</dbReference>
<dbReference type="PROSITE" id="PS50297">
    <property type="entry name" value="ANK_REP_REGION"/>
    <property type="match status" value="2"/>
</dbReference>
<dbReference type="AlphaFoldDB" id="A0A8S1NR70"/>
<evidence type="ECO:0000256" key="7">
    <source>
        <dbReference type="PROSITE-ProRule" id="PRU00023"/>
    </source>
</evidence>
<dbReference type="GO" id="GO:0004674">
    <property type="term" value="F:protein serine/threonine kinase activity"/>
    <property type="evidence" value="ECO:0007669"/>
    <property type="project" value="UniProtKB-KW"/>
</dbReference>
<feature type="domain" description="Protein kinase" evidence="9">
    <location>
        <begin position="314"/>
        <end position="576"/>
    </location>
</feature>
<dbReference type="Pfam" id="PF12796">
    <property type="entry name" value="Ank_2"/>
    <property type="match status" value="1"/>
</dbReference>
<evidence type="ECO:0000256" key="4">
    <source>
        <dbReference type="ARBA" id="ARBA00022741"/>
    </source>
</evidence>
<dbReference type="InterPro" id="IPR002110">
    <property type="entry name" value="Ankyrin_rpt"/>
</dbReference>
<evidence type="ECO:0000313" key="11">
    <source>
        <dbReference type="Proteomes" id="UP000692954"/>
    </source>
</evidence>
<keyword evidence="3" id="KW-0808">Transferase</keyword>
<reference evidence="10" key="1">
    <citation type="submission" date="2021-01" db="EMBL/GenBank/DDBJ databases">
        <authorList>
            <consortium name="Genoscope - CEA"/>
            <person name="William W."/>
        </authorList>
    </citation>
    <scope>NUCLEOTIDE SEQUENCE</scope>
</reference>
<evidence type="ECO:0000256" key="1">
    <source>
        <dbReference type="ARBA" id="ARBA00022527"/>
    </source>
</evidence>
<dbReference type="SMART" id="SM00220">
    <property type="entry name" value="S_TKc"/>
    <property type="match status" value="1"/>
</dbReference>